<reference evidence="1 2" key="1">
    <citation type="journal article" date="2017" name="Nature">
        <title>The Apostasia genome and the evolution of orchids.</title>
        <authorList>
            <person name="Zhang G.Q."/>
            <person name="Liu K.W."/>
            <person name="Li Z."/>
            <person name="Lohaus R."/>
            <person name="Hsiao Y.Y."/>
            <person name="Niu S.C."/>
            <person name="Wang J.Y."/>
            <person name="Lin Y.C."/>
            <person name="Xu Q."/>
            <person name="Chen L.J."/>
            <person name="Yoshida K."/>
            <person name="Fujiwara S."/>
            <person name="Wang Z.W."/>
            <person name="Zhang Y.Q."/>
            <person name="Mitsuda N."/>
            <person name="Wang M."/>
            <person name="Liu G.H."/>
            <person name="Pecoraro L."/>
            <person name="Huang H.X."/>
            <person name="Xiao X.J."/>
            <person name="Lin M."/>
            <person name="Wu X.Y."/>
            <person name="Wu W.L."/>
            <person name="Chen Y.Y."/>
            <person name="Chang S.B."/>
            <person name="Sakamoto S."/>
            <person name="Ohme-Takagi M."/>
            <person name="Yagi M."/>
            <person name="Zeng S.J."/>
            <person name="Shen C.Y."/>
            <person name="Yeh C.M."/>
            <person name="Luo Y.B."/>
            <person name="Tsai W.C."/>
            <person name="Van de Peer Y."/>
            <person name="Liu Z.J."/>
        </authorList>
    </citation>
    <scope>NUCLEOTIDE SEQUENCE [LARGE SCALE GENOMIC DNA]</scope>
    <source>
        <strain evidence="2">cv. Shenzhen</strain>
        <tissue evidence="1">Stem</tissue>
    </source>
</reference>
<gene>
    <name evidence="1" type="ORF">AXF42_Ash018970</name>
</gene>
<dbReference type="AlphaFoldDB" id="A0A2I0ABY5"/>
<protein>
    <submittedName>
        <fullName evidence="1">Uncharacterized protein</fullName>
    </submittedName>
</protein>
<evidence type="ECO:0000313" key="1">
    <source>
        <dbReference type="EMBL" id="PKA53062.1"/>
    </source>
</evidence>
<accession>A0A2I0ABY5</accession>
<sequence length="144" mass="15634">MNRTLNTCTPLEFNVMQRITVQKLVPTPHPPVFFPATVAAEAFGWLAVVSRKGTSISWRLRSLEKILHRPVAVSKPSSAVASGGLATTMLPLSPLPRHKSSVASIRLVIERLVLSVDHEFNKMALFMGSTAASLSRNVSLFKGG</sequence>
<keyword evidence="2" id="KW-1185">Reference proteome</keyword>
<evidence type="ECO:0000313" key="2">
    <source>
        <dbReference type="Proteomes" id="UP000236161"/>
    </source>
</evidence>
<organism evidence="1 2">
    <name type="scientific">Apostasia shenzhenica</name>
    <dbReference type="NCBI Taxonomy" id="1088818"/>
    <lineage>
        <taxon>Eukaryota</taxon>
        <taxon>Viridiplantae</taxon>
        <taxon>Streptophyta</taxon>
        <taxon>Embryophyta</taxon>
        <taxon>Tracheophyta</taxon>
        <taxon>Spermatophyta</taxon>
        <taxon>Magnoliopsida</taxon>
        <taxon>Liliopsida</taxon>
        <taxon>Asparagales</taxon>
        <taxon>Orchidaceae</taxon>
        <taxon>Apostasioideae</taxon>
        <taxon>Apostasia</taxon>
    </lineage>
</organism>
<dbReference type="EMBL" id="KZ452000">
    <property type="protein sequence ID" value="PKA53062.1"/>
    <property type="molecule type" value="Genomic_DNA"/>
</dbReference>
<name>A0A2I0ABY5_9ASPA</name>
<proteinExistence type="predicted"/>
<dbReference type="Proteomes" id="UP000236161">
    <property type="component" value="Unassembled WGS sequence"/>
</dbReference>